<dbReference type="EMBL" id="CP048620">
    <property type="protein sequence ID" value="QPJ64582.1"/>
    <property type="molecule type" value="Genomic_DNA"/>
</dbReference>
<sequence>MRTDFTTNLDAARNKSAHAPATLLKLEWPAQPLGAPALTLYLSDRAGINTGTIDWFPLIENLGSIDANVAASALDVNGQRDLRVSVVNAPTQLFDPPAPFSHLFRKYPLEAGTATVYQWFEDEGLVEADLASLFVGRPYDPVSFDENSCQFDLMDMGSIHGKTMIASLIKEEEFPLAPESSIGRAKPIVIGSVEKVPAIPLRKAAETRVKSVVLAGGFIITVADTSDFPNSGSIIINDDEIAYASKNSTQFLGCTGINEFHYSDDVVLEKVSNHRYLLSDPDYPIKSISRVRAGGHIADSGDYTIDLAKGEVVFADKPKLTDSIDTKFLQAQMDAVAAGNNAVDPSNAFIPNSPATYAKLHQGATPLALTQMDELANLGEIVSALVRVEHFMEEKLTADSLTVEIPGIGELGELPPPAIDDVALAVGDVDITHDTLIGTLTFPVSDPQHEHALPQKTTITQNALGGVSPEFVQVVVGGANTNHTITFPSFSGTLEKAEYSVVFELGTTFPSGGSDPFLQLAGTGTGPGPGSYQCWSKNLSSGVNTYNFAGEINKEDNSIVMTGAHLTSINVKITSALRIITLSGFEDVATDSTGVSTSSSGSLAQTTGNKTLNVTSEKATKTVVKYFDVTAHVNGDWAWFQDKEVHVKYNGTSDGRTAFIIHTAFEIEYARRRVSFTDAISADVEGVVDDDAGTITGTPEALITRPDHVYQWSILKVLNLSSAEIHSASMSGAATFYDAGAYQLAGALFSQTSLRNLWAEWGRSSRSYFYWDLGQARIRVRPLNWTTQATAHDMAIDSSLIRADENGRLAFSAQRGSVENIVNVIDLKYKRDWSEADEPYAAIASVSDADSIARYGRREKPDAFQFDWLRDSAMAEDLANFYLHEYAEPMDVYEFELFLDHMELERGDVLQINPPIHELDSVLCVALGVGRVLGSGKARRMDSVPVTARLMRGLYANDGLGIQTLGASGLGGVEAI</sequence>
<dbReference type="KEGG" id="nva:G3M78_03895"/>
<protein>
    <recommendedName>
        <fullName evidence="3">Tip attachment protein J domain-containing protein</fullName>
    </recommendedName>
</protein>
<dbReference type="AlphaFoldDB" id="A0A7T0C1C8"/>
<evidence type="ECO:0008006" key="3">
    <source>
        <dbReference type="Google" id="ProtNLM"/>
    </source>
</evidence>
<dbReference type="Proteomes" id="UP000594464">
    <property type="component" value="Chromosome"/>
</dbReference>
<evidence type="ECO:0000313" key="1">
    <source>
        <dbReference type="EMBL" id="QPJ64582.1"/>
    </source>
</evidence>
<reference evidence="2" key="1">
    <citation type="submission" date="2020-02" db="EMBL/GenBank/DDBJ databases">
        <title>Genomic and physiological characterization of two novel Nitrospinaceae genera.</title>
        <authorList>
            <person name="Mueller A.J."/>
            <person name="Jung M.-Y."/>
            <person name="Strachan C.R."/>
            <person name="Herbold C.W."/>
            <person name="Kirkegaard R.H."/>
            <person name="Daims H."/>
        </authorList>
    </citation>
    <scope>NUCLEOTIDE SEQUENCE [LARGE SCALE GENOMIC DNA]</scope>
</reference>
<evidence type="ECO:0000313" key="2">
    <source>
        <dbReference type="Proteomes" id="UP000594464"/>
    </source>
</evidence>
<proteinExistence type="predicted"/>
<name>A0A7T0C1C8_9BACT</name>
<accession>A0A7T0C1C8</accession>
<organism evidence="1 2">
    <name type="scientific">Candidatus Nitrohelix vancouverensis</name>
    <dbReference type="NCBI Taxonomy" id="2705534"/>
    <lineage>
        <taxon>Bacteria</taxon>
        <taxon>Pseudomonadati</taxon>
        <taxon>Nitrospinota/Tectimicrobiota group</taxon>
        <taxon>Nitrospinota</taxon>
        <taxon>Nitrospinia</taxon>
        <taxon>Nitrospinales</taxon>
        <taxon>Nitrospinaceae</taxon>
        <taxon>Candidatus Nitrohelix</taxon>
    </lineage>
</organism>
<gene>
    <name evidence="1" type="ORF">G3M78_03895</name>
</gene>